<dbReference type="OrthoDB" id="3014488at2759"/>
<dbReference type="Proteomes" id="UP000807306">
    <property type="component" value="Unassembled WGS sequence"/>
</dbReference>
<organism evidence="1 2">
    <name type="scientific">Crepidotus variabilis</name>
    <dbReference type="NCBI Taxonomy" id="179855"/>
    <lineage>
        <taxon>Eukaryota</taxon>
        <taxon>Fungi</taxon>
        <taxon>Dikarya</taxon>
        <taxon>Basidiomycota</taxon>
        <taxon>Agaricomycotina</taxon>
        <taxon>Agaricomycetes</taxon>
        <taxon>Agaricomycetidae</taxon>
        <taxon>Agaricales</taxon>
        <taxon>Agaricineae</taxon>
        <taxon>Crepidotaceae</taxon>
        <taxon>Crepidotus</taxon>
    </lineage>
</organism>
<reference evidence="1" key="1">
    <citation type="submission" date="2020-11" db="EMBL/GenBank/DDBJ databases">
        <authorList>
            <consortium name="DOE Joint Genome Institute"/>
            <person name="Ahrendt S."/>
            <person name="Riley R."/>
            <person name="Andreopoulos W."/>
            <person name="Labutti K."/>
            <person name="Pangilinan J."/>
            <person name="Ruiz-Duenas F.J."/>
            <person name="Barrasa J.M."/>
            <person name="Sanchez-Garcia M."/>
            <person name="Camarero S."/>
            <person name="Miyauchi S."/>
            <person name="Serrano A."/>
            <person name="Linde D."/>
            <person name="Babiker R."/>
            <person name="Drula E."/>
            <person name="Ayuso-Fernandez I."/>
            <person name="Pacheco R."/>
            <person name="Padilla G."/>
            <person name="Ferreira P."/>
            <person name="Barriuso J."/>
            <person name="Kellner H."/>
            <person name="Castanera R."/>
            <person name="Alfaro M."/>
            <person name="Ramirez L."/>
            <person name="Pisabarro A.G."/>
            <person name="Kuo A."/>
            <person name="Tritt A."/>
            <person name="Lipzen A."/>
            <person name="He G."/>
            <person name="Yan M."/>
            <person name="Ng V."/>
            <person name="Cullen D."/>
            <person name="Martin F."/>
            <person name="Rosso M.-N."/>
            <person name="Henrissat B."/>
            <person name="Hibbett D."/>
            <person name="Martinez A.T."/>
            <person name="Grigoriev I.V."/>
        </authorList>
    </citation>
    <scope>NUCLEOTIDE SEQUENCE</scope>
    <source>
        <strain evidence="1">CBS 506.95</strain>
    </source>
</reference>
<comment type="caution">
    <text evidence="1">The sequence shown here is derived from an EMBL/GenBank/DDBJ whole genome shotgun (WGS) entry which is preliminary data.</text>
</comment>
<sequence length="362" mass="40805">MGYATGTAVRVIDIWNKLQSRPDLASARIVRLSHVKNIDSPLAHEYLQFIIVTNNVRERILVERTKADQFVFNGEWKMPQGNIGIRQRLYNLIHWVRNDLPLPLFTLSWEEANAPTFYQLAQVCQAIHDQAPKYSIPKGKHCYWFAFGVYAAIKLAHGGEEKVWPFSSARGFPTFLVPRGVLDFSQLKLLAAAFQENRAKTMDYLEESGPDVIEETLKVVGLVKSALEGDGILGELEEELVSQESEPTSIIDGLDIATTEREEPFENVSPEEMYNLSNFEQGHYALKEAMKQDPAAKDNIAIYREVRNARANEGRDKSKTILHVPANDEFGYSKIVEDAEGMDMAMEAFLGAILKEIGVAQK</sequence>
<evidence type="ECO:0000313" key="1">
    <source>
        <dbReference type="EMBL" id="KAF9532827.1"/>
    </source>
</evidence>
<name>A0A9P6EQ30_9AGAR</name>
<keyword evidence="2" id="KW-1185">Reference proteome</keyword>
<evidence type="ECO:0000313" key="2">
    <source>
        <dbReference type="Proteomes" id="UP000807306"/>
    </source>
</evidence>
<proteinExistence type="predicted"/>
<gene>
    <name evidence="1" type="ORF">CPB83DRAFT_903339</name>
</gene>
<protein>
    <submittedName>
        <fullName evidence="1">Uncharacterized protein</fullName>
    </submittedName>
</protein>
<dbReference type="EMBL" id="MU157830">
    <property type="protein sequence ID" value="KAF9532827.1"/>
    <property type="molecule type" value="Genomic_DNA"/>
</dbReference>
<dbReference type="AlphaFoldDB" id="A0A9P6EQ30"/>
<accession>A0A9P6EQ30</accession>